<protein>
    <submittedName>
        <fullName evidence="2">Uncharacterized protein</fullName>
    </submittedName>
</protein>
<feature type="transmembrane region" description="Helical" evidence="1">
    <location>
        <begin position="67"/>
        <end position="89"/>
    </location>
</feature>
<keyword evidence="1" id="KW-1133">Transmembrane helix</keyword>
<dbReference type="EMBL" id="BBWV01000001">
    <property type="protein sequence ID" value="GAO41064.1"/>
    <property type="molecule type" value="Genomic_DNA"/>
</dbReference>
<reference evidence="2 3" key="1">
    <citation type="submission" date="2015-04" db="EMBL/GenBank/DDBJ databases">
        <title>Whole genome shotgun sequence of Flavihumibacter petaseus NBRC 106054.</title>
        <authorList>
            <person name="Miyazawa S."/>
            <person name="Hosoyama A."/>
            <person name="Hashimoto M."/>
            <person name="Noguchi M."/>
            <person name="Tsuchikane K."/>
            <person name="Ohji S."/>
            <person name="Yamazoe A."/>
            <person name="Ichikawa N."/>
            <person name="Kimura A."/>
            <person name="Fujita N."/>
        </authorList>
    </citation>
    <scope>NUCLEOTIDE SEQUENCE [LARGE SCALE GENOMIC DNA]</scope>
    <source>
        <strain evidence="2 3">NBRC 106054</strain>
    </source>
</reference>
<proteinExistence type="predicted"/>
<feature type="transmembrane region" description="Helical" evidence="1">
    <location>
        <begin position="36"/>
        <end position="55"/>
    </location>
</feature>
<evidence type="ECO:0000313" key="2">
    <source>
        <dbReference type="EMBL" id="GAO41064.1"/>
    </source>
</evidence>
<name>A0A0E9MU18_9BACT</name>
<gene>
    <name evidence="2" type="ORF">FPE01S_01_00760</name>
</gene>
<dbReference type="AlphaFoldDB" id="A0A0E9MU18"/>
<dbReference type="Proteomes" id="UP000033121">
    <property type="component" value="Unassembled WGS sequence"/>
</dbReference>
<dbReference type="STRING" id="1220578.FPE01S_01_00760"/>
<accession>A0A0E9MU18</accession>
<keyword evidence="3" id="KW-1185">Reference proteome</keyword>
<organism evidence="2 3">
    <name type="scientific">Flavihumibacter petaseus NBRC 106054</name>
    <dbReference type="NCBI Taxonomy" id="1220578"/>
    <lineage>
        <taxon>Bacteria</taxon>
        <taxon>Pseudomonadati</taxon>
        <taxon>Bacteroidota</taxon>
        <taxon>Chitinophagia</taxon>
        <taxon>Chitinophagales</taxon>
        <taxon>Chitinophagaceae</taxon>
        <taxon>Flavihumibacter</taxon>
    </lineage>
</organism>
<evidence type="ECO:0000313" key="3">
    <source>
        <dbReference type="Proteomes" id="UP000033121"/>
    </source>
</evidence>
<evidence type="ECO:0000256" key="1">
    <source>
        <dbReference type="SAM" id="Phobius"/>
    </source>
</evidence>
<keyword evidence="1" id="KW-0812">Transmembrane</keyword>
<keyword evidence="1" id="KW-0472">Membrane</keyword>
<sequence length="90" mass="10517">MVQVYDNLGFEDFLSSKVWFGLHVYVALLFFMKQLYLILFLLDTIVLALVFTWLLRLFYTGQDLHQLIAGCSCLIGCIVLMAFLLIRYLK</sequence>
<comment type="caution">
    <text evidence="2">The sequence shown here is derived from an EMBL/GenBank/DDBJ whole genome shotgun (WGS) entry which is preliminary data.</text>
</comment>
<feature type="transmembrane region" description="Helical" evidence="1">
    <location>
        <begin position="13"/>
        <end position="31"/>
    </location>
</feature>